<keyword evidence="7" id="KW-0143">Chaperone</keyword>
<dbReference type="Proteomes" id="UP000694871">
    <property type="component" value="Unplaced"/>
</dbReference>
<dbReference type="InterPro" id="IPR007745">
    <property type="entry name" value="Cyt_c_oxidase_Cu-chaperone"/>
</dbReference>
<evidence type="ECO:0000256" key="4">
    <source>
        <dbReference type="ARBA" id="ARBA00023008"/>
    </source>
</evidence>
<keyword evidence="3" id="KW-0479">Metal-binding</keyword>
<dbReference type="SUPFAM" id="SSF47072">
    <property type="entry name" value="Cysteine alpha-hairpin motif"/>
    <property type="match status" value="1"/>
</dbReference>
<dbReference type="Gene3D" id="2.170.15.10">
    <property type="entry name" value="Proaerolysin, chain A, domain 3"/>
    <property type="match status" value="1"/>
</dbReference>
<reference evidence="11" key="1">
    <citation type="submission" date="2025-08" db="UniProtKB">
        <authorList>
            <consortium name="RefSeq"/>
        </authorList>
    </citation>
    <scope>IDENTIFICATION</scope>
</reference>
<evidence type="ECO:0000313" key="10">
    <source>
        <dbReference type="Proteomes" id="UP000694871"/>
    </source>
</evidence>
<gene>
    <name evidence="11" type="primary">LOC107122667</name>
</gene>
<evidence type="ECO:0000256" key="3">
    <source>
        <dbReference type="ARBA" id="ARBA00022723"/>
    </source>
</evidence>
<evidence type="ECO:0000256" key="8">
    <source>
        <dbReference type="SAM" id="MobiDB-lite"/>
    </source>
</evidence>
<evidence type="ECO:0000256" key="5">
    <source>
        <dbReference type="ARBA" id="ARBA00023128"/>
    </source>
</evidence>
<dbReference type="PANTHER" id="PTHR31649:SF1">
    <property type="entry name" value="FARNESOIC ACID O-METHYL TRANSFERASE DOMAIN-CONTAINING PROTEIN"/>
    <property type="match status" value="1"/>
</dbReference>
<evidence type="ECO:0000256" key="6">
    <source>
        <dbReference type="ARBA" id="ARBA00023157"/>
    </source>
</evidence>
<dbReference type="InterPro" id="IPR009069">
    <property type="entry name" value="Cys_alpha_HP_mot_SF"/>
</dbReference>
<organism evidence="10 11">
    <name type="scientific">Gekko japonicus</name>
    <name type="common">Schlegel's Japanese gecko</name>
    <dbReference type="NCBI Taxonomy" id="146911"/>
    <lineage>
        <taxon>Eukaryota</taxon>
        <taxon>Metazoa</taxon>
        <taxon>Chordata</taxon>
        <taxon>Craniata</taxon>
        <taxon>Vertebrata</taxon>
        <taxon>Euteleostomi</taxon>
        <taxon>Lepidosauria</taxon>
        <taxon>Squamata</taxon>
        <taxon>Bifurcata</taxon>
        <taxon>Gekkota</taxon>
        <taxon>Gekkonidae</taxon>
        <taxon>Gekkoninae</taxon>
        <taxon>Gekko</taxon>
    </lineage>
</organism>
<dbReference type="Pfam" id="PF05051">
    <property type="entry name" value="COX17"/>
    <property type="match status" value="1"/>
</dbReference>
<keyword evidence="9" id="KW-0732">Signal</keyword>
<evidence type="ECO:0000256" key="7">
    <source>
        <dbReference type="ARBA" id="ARBA00023186"/>
    </source>
</evidence>
<dbReference type="Gene3D" id="1.10.287.1130">
    <property type="entry name" value="CytochromE C oxidase copper chaperone"/>
    <property type="match status" value="1"/>
</dbReference>
<keyword evidence="10" id="KW-1185">Reference proteome</keyword>
<evidence type="ECO:0000313" key="11">
    <source>
        <dbReference type="RefSeq" id="XP_015281278.1"/>
    </source>
</evidence>
<feature type="compositionally biased region" description="Polar residues" evidence="8">
    <location>
        <begin position="418"/>
        <end position="437"/>
    </location>
</feature>
<dbReference type="PANTHER" id="PTHR31649">
    <property type="entry name" value="AGAP009604-PA"/>
    <property type="match status" value="1"/>
</dbReference>
<keyword evidence="5" id="KW-0496">Mitochondrion</keyword>
<feature type="signal peptide" evidence="9">
    <location>
        <begin position="1"/>
        <end position="31"/>
    </location>
</feature>
<dbReference type="CDD" id="cd20220">
    <property type="entry name" value="PFM_natterin-3-like"/>
    <property type="match status" value="1"/>
</dbReference>
<feature type="chain" id="PRO_5045710534" evidence="9">
    <location>
        <begin position="32"/>
        <end position="503"/>
    </location>
</feature>
<name>A0ABM1L5P1_GEKJA</name>
<dbReference type="Pfam" id="PF11901">
    <property type="entry name" value="DM9"/>
    <property type="match status" value="1"/>
</dbReference>
<proteinExistence type="inferred from homology"/>
<feature type="region of interest" description="Disordered" evidence="8">
    <location>
        <begin position="391"/>
        <end position="454"/>
    </location>
</feature>
<dbReference type="InterPro" id="IPR006616">
    <property type="entry name" value="DM9_repeat"/>
</dbReference>
<dbReference type="RefSeq" id="XP_015281278.1">
    <property type="nucleotide sequence ID" value="XM_015425792.1"/>
</dbReference>
<comment type="similarity">
    <text evidence="2">Belongs to the COX17 family.</text>
</comment>
<dbReference type="GeneID" id="107122667"/>
<evidence type="ECO:0000256" key="9">
    <source>
        <dbReference type="SAM" id="SignalP"/>
    </source>
</evidence>
<dbReference type="SUPFAM" id="SSF56973">
    <property type="entry name" value="Aerolisin/ETX pore-forming domain"/>
    <property type="match status" value="1"/>
</dbReference>
<accession>A0ABM1L5P1</accession>
<comment type="subcellular location">
    <subcellularLocation>
        <location evidence="1">Mitochondrion intermembrane space</location>
    </subcellularLocation>
</comment>
<protein>
    <submittedName>
        <fullName evidence="11">Natterin-3-like</fullName>
    </submittedName>
</protein>
<keyword evidence="4" id="KW-0186">Copper</keyword>
<dbReference type="PROSITE" id="PS51808">
    <property type="entry name" value="CHCH"/>
    <property type="match status" value="1"/>
</dbReference>
<evidence type="ECO:0000256" key="2">
    <source>
        <dbReference type="ARBA" id="ARBA00009241"/>
    </source>
</evidence>
<keyword evidence="6" id="KW-1015">Disulfide bond</keyword>
<evidence type="ECO:0000256" key="1">
    <source>
        <dbReference type="ARBA" id="ARBA00004569"/>
    </source>
</evidence>
<sequence>MAGVQEAFMDPKMHLWLCTLFMSLIIGQSWASSMNASLTVLKKSVQKGPLTIQVHSNGSQAAKILKRSTQYSSRSNDALSGTTLKWVRFRGSAPSGAVFIWNRYAERTEYPCYESGCTPGFYSPNRGPYCFYPYGDKEHKNAQFWLLINENNFESLKWQDDSWGDVPSNSINSCPGYRLYVGKNRYGLGKVDPRNSAFFIGIDGKEYWYKYYDVLVVYKDYLSQSIYNVHYMKERGIYTNQNLVLVSTKLINNNCNTVKKITSLSETVTNERRWDFSTSISIGVSTSMSAGIFSIVNLGWSITREKTFSWSEGSTMTESVTFSETVEVDVPPNHTCDVSMEGQRMYGNIPFTATVTREYRNGDRRSATVQGVSTNTIVAHVDIHVKRCQPIPNAASSTPPRLTGQGSGCLQPVEPSLPSISANAGTRGPSMSESPSQREAPVEGQEAPTEEPPCAELKAAAEKCVKENGEEACKELLEAYHACLRALGLSPQDVANSSTLLSR</sequence>